<dbReference type="InterPro" id="IPR011029">
    <property type="entry name" value="DEATH-like_dom_sf"/>
</dbReference>
<gene>
    <name evidence="1" type="ORF">O3P69_009444</name>
</gene>
<evidence type="ECO:0000313" key="1">
    <source>
        <dbReference type="EMBL" id="KAK8378728.1"/>
    </source>
</evidence>
<dbReference type="Gene3D" id="1.10.533.10">
    <property type="entry name" value="Death Domain, Fas"/>
    <property type="match status" value="1"/>
</dbReference>
<evidence type="ECO:0000313" key="2">
    <source>
        <dbReference type="Proteomes" id="UP001487740"/>
    </source>
</evidence>
<name>A0AAW0SUK7_SCYPA</name>
<reference evidence="1 2" key="1">
    <citation type="submission" date="2023-03" db="EMBL/GenBank/DDBJ databases">
        <title>High-quality genome of Scylla paramamosain provides insights in environmental adaptation.</title>
        <authorList>
            <person name="Zhang L."/>
        </authorList>
    </citation>
    <scope>NUCLEOTIDE SEQUENCE [LARGE SCALE GENOMIC DNA]</scope>
    <source>
        <strain evidence="1">LZ_2023a</strain>
        <tissue evidence="1">Muscle</tissue>
    </source>
</reference>
<dbReference type="EMBL" id="JARAKH010000044">
    <property type="protein sequence ID" value="KAK8378728.1"/>
    <property type="molecule type" value="Genomic_DNA"/>
</dbReference>
<sequence>MGDVAQLGKELEEEVEELLREEKERTFSWVEEFNINMWKFREVNPVIMRSLEDELDLSNWEPIAETLGLTNSQIERCQRSNAFTHTVFTTMEECPHFQDLTVKRFLKTLLEHNRRDILSKLEKFVRLKPRSDAAKTFTLSIQRDPQVLVVESSLGSVDGKQSGFRAKVLLIHAQDTREDALQLASQLRNPMEGKRLYVLLLQESKNTQVKSSLRCDPWNSIHKWFMKVHKNSSPHCLDTGMQVDAVVPVLSPQFLRQIQNRDFSRESEWEKRYNRFAYSMMLDQYVEYGSKNRFCRAVCPARFLEEVSQNELVKLSGLFKYHWNCSSEEELRECAKTLYSGAKEWREMRRNLKENRHRMTSDCRSP</sequence>
<protein>
    <recommendedName>
        <fullName evidence="3">Death domain-containing protein</fullName>
    </recommendedName>
</protein>
<accession>A0AAW0SUK7</accession>
<dbReference type="Proteomes" id="UP001487740">
    <property type="component" value="Unassembled WGS sequence"/>
</dbReference>
<dbReference type="AlphaFoldDB" id="A0AAW0SUK7"/>
<evidence type="ECO:0008006" key="3">
    <source>
        <dbReference type="Google" id="ProtNLM"/>
    </source>
</evidence>
<dbReference type="EMBL" id="JARAKH010000044">
    <property type="protein sequence ID" value="KAK8378729.1"/>
    <property type="molecule type" value="Genomic_DNA"/>
</dbReference>
<keyword evidence="2" id="KW-1185">Reference proteome</keyword>
<proteinExistence type="predicted"/>
<organism evidence="1 2">
    <name type="scientific">Scylla paramamosain</name>
    <name type="common">Mud crab</name>
    <dbReference type="NCBI Taxonomy" id="85552"/>
    <lineage>
        <taxon>Eukaryota</taxon>
        <taxon>Metazoa</taxon>
        <taxon>Ecdysozoa</taxon>
        <taxon>Arthropoda</taxon>
        <taxon>Crustacea</taxon>
        <taxon>Multicrustacea</taxon>
        <taxon>Malacostraca</taxon>
        <taxon>Eumalacostraca</taxon>
        <taxon>Eucarida</taxon>
        <taxon>Decapoda</taxon>
        <taxon>Pleocyemata</taxon>
        <taxon>Brachyura</taxon>
        <taxon>Eubrachyura</taxon>
        <taxon>Portunoidea</taxon>
        <taxon>Portunidae</taxon>
        <taxon>Portuninae</taxon>
        <taxon>Scylla</taxon>
    </lineage>
</organism>
<dbReference type="SUPFAM" id="SSF47986">
    <property type="entry name" value="DEATH domain"/>
    <property type="match status" value="1"/>
</dbReference>
<comment type="caution">
    <text evidence="1">The sequence shown here is derived from an EMBL/GenBank/DDBJ whole genome shotgun (WGS) entry which is preliminary data.</text>
</comment>